<name>A0A0D7AD62_9AGAR</name>
<gene>
    <name evidence="1" type="ORF">FISHEDRAFT_73137</name>
</gene>
<dbReference type="EMBL" id="KN881788">
    <property type="protein sequence ID" value="KIY48947.1"/>
    <property type="molecule type" value="Genomic_DNA"/>
</dbReference>
<proteinExistence type="predicted"/>
<dbReference type="AlphaFoldDB" id="A0A0D7AD62"/>
<keyword evidence="2" id="KW-1185">Reference proteome</keyword>
<dbReference type="OrthoDB" id="3045029at2759"/>
<dbReference type="Proteomes" id="UP000054144">
    <property type="component" value="Unassembled WGS sequence"/>
</dbReference>
<evidence type="ECO:0000313" key="2">
    <source>
        <dbReference type="Proteomes" id="UP000054144"/>
    </source>
</evidence>
<sequence>MRDCGQVIPTENCWYGYECRTQTHKLAHATRLNVSDHPTSNQLLLKAFLAAFLCPSTAKEPSSELILASFVL</sequence>
<organism evidence="1 2">
    <name type="scientific">Fistulina hepatica ATCC 64428</name>
    <dbReference type="NCBI Taxonomy" id="1128425"/>
    <lineage>
        <taxon>Eukaryota</taxon>
        <taxon>Fungi</taxon>
        <taxon>Dikarya</taxon>
        <taxon>Basidiomycota</taxon>
        <taxon>Agaricomycotina</taxon>
        <taxon>Agaricomycetes</taxon>
        <taxon>Agaricomycetidae</taxon>
        <taxon>Agaricales</taxon>
        <taxon>Fistulinaceae</taxon>
        <taxon>Fistulina</taxon>
    </lineage>
</organism>
<protein>
    <submittedName>
        <fullName evidence="1">Uncharacterized protein</fullName>
    </submittedName>
</protein>
<evidence type="ECO:0000313" key="1">
    <source>
        <dbReference type="EMBL" id="KIY48947.1"/>
    </source>
</evidence>
<accession>A0A0D7AD62</accession>
<reference evidence="1 2" key="1">
    <citation type="journal article" date="2015" name="Fungal Genet. Biol.">
        <title>Evolution of novel wood decay mechanisms in Agaricales revealed by the genome sequences of Fistulina hepatica and Cylindrobasidium torrendii.</title>
        <authorList>
            <person name="Floudas D."/>
            <person name="Held B.W."/>
            <person name="Riley R."/>
            <person name="Nagy L.G."/>
            <person name="Koehler G."/>
            <person name="Ransdell A.S."/>
            <person name="Younus H."/>
            <person name="Chow J."/>
            <person name="Chiniquy J."/>
            <person name="Lipzen A."/>
            <person name="Tritt A."/>
            <person name="Sun H."/>
            <person name="Haridas S."/>
            <person name="LaButti K."/>
            <person name="Ohm R.A."/>
            <person name="Kues U."/>
            <person name="Blanchette R.A."/>
            <person name="Grigoriev I.V."/>
            <person name="Minto R.E."/>
            <person name="Hibbett D.S."/>
        </authorList>
    </citation>
    <scope>NUCLEOTIDE SEQUENCE [LARGE SCALE GENOMIC DNA]</scope>
    <source>
        <strain evidence="1 2">ATCC 64428</strain>
    </source>
</reference>